<gene>
    <name evidence="6" type="primary">LOC108995942</name>
</gene>
<dbReference type="GO" id="GO:0000145">
    <property type="term" value="C:exocyst"/>
    <property type="evidence" value="ECO:0000318"/>
    <property type="project" value="GO_Central"/>
</dbReference>
<keyword evidence="2" id="KW-0813">Transport</keyword>
<keyword evidence="3" id="KW-0268">Exocytosis</keyword>
<evidence type="ECO:0000256" key="4">
    <source>
        <dbReference type="SAM" id="MobiDB-lite"/>
    </source>
</evidence>
<evidence type="ECO:0000256" key="1">
    <source>
        <dbReference type="ARBA" id="ARBA00007210"/>
    </source>
</evidence>
<dbReference type="RefSeq" id="XP_018827163.1">
    <property type="nucleotide sequence ID" value="XM_018971618.2"/>
</dbReference>
<evidence type="ECO:0000313" key="6">
    <source>
        <dbReference type="RefSeq" id="XP_018827163.1"/>
    </source>
</evidence>
<dbReference type="InterPro" id="IPR042560">
    <property type="entry name" value="Exo84_C_2"/>
</dbReference>
<evidence type="ECO:0000313" key="5">
    <source>
        <dbReference type="Proteomes" id="UP000235220"/>
    </source>
</evidence>
<dbReference type="GO" id="GO:0006887">
    <property type="term" value="P:exocytosis"/>
    <property type="evidence" value="ECO:0007669"/>
    <property type="project" value="UniProtKB-KW"/>
</dbReference>
<dbReference type="PANTHER" id="PTHR21426:SF13">
    <property type="entry name" value="OS08G0566700 PROTEIN"/>
    <property type="match status" value="1"/>
</dbReference>
<dbReference type="GeneID" id="108995942"/>
<dbReference type="GO" id="GO:0006893">
    <property type="term" value="P:Golgi to plasma membrane transport"/>
    <property type="evidence" value="ECO:0000318"/>
    <property type="project" value="GO_Central"/>
</dbReference>
<evidence type="ECO:0000256" key="3">
    <source>
        <dbReference type="ARBA" id="ARBA00022483"/>
    </source>
</evidence>
<feature type="compositionally biased region" description="Polar residues" evidence="4">
    <location>
        <begin position="793"/>
        <end position="804"/>
    </location>
</feature>
<dbReference type="SUPFAM" id="SSF74788">
    <property type="entry name" value="Cullin repeat-like"/>
    <property type="match status" value="1"/>
</dbReference>
<organism evidence="5 6">
    <name type="scientific">Juglans regia</name>
    <name type="common">English walnut</name>
    <dbReference type="NCBI Taxonomy" id="51240"/>
    <lineage>
        <taxon>Eukaryota</taxon>
        <taxon>Viridiplantae</taxon>
        <taxon>Streptophyta</taxon>
        <taxon>Embryophyta</taxon>
        <taxon>Tracheophyta</taxon>
        <taxon>Spermatophyta</taxon>
        <taxon>Magnoliopsida</taxon>
        <taxon>eudicotyledons</taxon>
        <taxon>Gunneridae</taxon>
        <taxon>Pentapetalae</taxon>
        <taxon>rosids</taxon>
        <taxon>fabids</taxon>
        <taxon>Fagales</taxon>
        <taxon>Juglandaceae</taxon>
        <taxon>Juglans</taxon>
    </lineage>
</organism>
<dbReference type="OrthoDB" id="642193at2759"/>
<dbReference type="AlphaFoldDB" id="A0A2I4F693"/>
<dbReference type="InterPro" id="IPR016159">
    <property type="entry name" value="Cullin_repeat-like_dom_sf"/>
</dbReference>
<dbReference type="Gramene" id="Jr01_32640_p1">
    <property type="protein sequence ID" value="cds.Jr01_32640_p1"/>
    <property type="gene ID" value="Jr01_32640"/>
</dbReference>
<dbReference type="Pfam" id="PF16528">
    <property type="entry name" value="Exo84_C"/>
    <property type="match status" value="1"/>
</dbReference>
<accession>A0A2I4F693</accession>
<protein>
    <submittedName>
        <fullName evidence="6">Exocyst complex component EXO84B-like</fullName>
    </submittedName>
</protein>
<dbReference type="PANTHER" id="PTHR21426">
    <property type="entry name" value="EXOCYST COMPLEX COMPONENT 8"/>
    <property type="match status" value="1"/>
</dbReference>
<dbReference type="InterPro" id="IPR033961">
    <property type="entry name" value="Exo84"/>
</dbReference>
<evidence type="ECO:0000256" key="2">
    <source>
        <dbReference type="ARBA" id="ARBA00022448"/>
    </source>
</evidence>
<dbReference type="Gene3D" id="1.20.58.1220">
    <property type="entry name" value="Exo84p, C-terminal helical domain"/>
    <property type="match status" value="1"/>
</dbReference>
<feature type="compositionally biased region" description="Polar residues" evidence="4">
    <location>
        <begin position="816"/>
        <end position="826"/>
    </location>
</feature>
<feature type="compositionally biased region" description="Basic and acidic residues" evidence="4">
    <location>
        <begin position="735"/>
        <end position="750"/>
    </location>
</feature>
<dbReference type="GO" id="GO:0008104">
    <property type="term" value="P:intracellular protein localization"/>
    <property type="evidence" value="ECO:0000318"/>
    <property type="project" value="GO_Central"/>
</dbReference>
<dbReference type="InterPro" id="IPR032403">
    <property type="entry name" value="Exo84_C"/>
</dbReference>
<proteinExistence type="inferred from homology"/>
<name>A0A2I4F693_JUGRE</name>
<feature type="region of interest" description="Disordered" evidence="4">
    <location>
        <begin position="730"/>
        <end position="838"/>
    </location>
</feature>
<reference evidence="6" key="1">
    <citation type="submission" date="2025-08" db="UniProtKB">
        <authorList>
            <consortium name="RefSeq"/>
        </authorList>
    </citation>
    <scope>IDENTIFICATION</scope>
    <source>
        <tissue evidence="6">Leaves</tissue>
    </source>
</reference>
<dbReference type="KEGG" id="jre:108995942"/>
<dbReference type="STRING" id="51240.A0A2I4F693"/>
<keyword evidence="5" id="KW-1185">Reference proteome</keyword>
<sequence>MDSSSNPSTFRFREMENSAHSDTGSDFSSLSSHCADDSDIQSMAGKGIKHLCSELLELKEESVEDFQRNVFSNYSAFVRIFEEVRDVEKELVKLKNHISTQKGLVKELVDGIYLEVLSEETIESIIEEHVNTDPPEPSELESHINDVSETLDLLLSENRIDEALAIVELEDENFQRMQFEGNAPSDMLTLYNSSLCEGKAMLTLQLTHVAENPRTTAPELQKAIFGICRLGDSLLATHLLLEHYHLRIASGIHNLQCSNSYLHGTYIRDLAKILFSMISQAARSFTMLFGGASPRASELIRWACEETKVFVVCFNKYVKSMSEISGGLPKVVESVQFSMSFCSLLETQSLVLRPYLIKHIRPGMEVVLQIHIDHYKKVVSIFTATESWVLGRYLVSGVVNETCSSIMVGKQLEYYLLTSSGRKFVTLLQAITEDISPLVTLQMDGLILRGLVDLFLEYTIILEKAITCDELVTEKGGSRINLAETLAQKVSVLVNLSTLEKFFSNIIRSTFGSTSHINSELMRNDLVSDQQKELDSCILFIQEASCQVRAHFCQQFIHGMMSMGTGSKCYLETCIDGRKDLMPSIAFQVLFLELRKMEKLVEDCVFEVDWLMELLRELIEAIFVWISNNKEIYAISEEDLTVQHSDNFKKFALDIQFLVEISRYGGYFSKNSSVLVTYMKSAFLSAGLNPERDGMDDGWAINAVNEAITKLLMIEKRNMLSNDDSVGVVEEEELHENQSEHVSDSEDDARSYTNDSMKSCDDVEGNTALEANLNEETMIVNTESNPPREEDNGSSYRTAMNTKDSSVEIEDVSSKKAANNTDSVDINNKESGGETEGS</sequence>
<dbReference type="Pfam" id="PF08700">
    <property type="entry name" value="VPS51_Exo84_N"/>
    <property type="match status" value="1"/>
</dbReference>
<dbReference type="Proteomes" id="UP000235220">
    <property type="component" value="Chromosome 1"/>
</dbReference>
<comment type="similarity">
    <text evidence="1">Belongs to the EXO84 family.</text>
</comment>